<dbReference type="PANTHER" id="PTHR43037">
    <property type="entry name" value="UNNAMED PRODUCT-RELATED"/>
    <property type="match status" value="1"/>
</dbReference>
<dbReference type="InterPro" id="IPR050955">
    <property type="entry name" value="Plant_Biomass_Hydrol_Est"/>
</dbReference>
<proteinExistence type="predicted"/>
<accession>A0A9X2PB11</accession>
<dbReference type="InterPro" id="IPR010126">
    <property type="entry name" value="Esterase_phb"/>
</dbReference>
<gene>
    <name evidence="4" type="ORF">NVS89_03120</name>
</gene>
<dbReference type="EMBL" id="JANTHZ010000001">
    <property type="protein sequence ID" value="MCS0494074.1"/>
    <property type="molecule type" value="Genomic_DNA"/>
</dbReference>
<keyword evidence="5" id="KW-1185">Reference proteome</keyword>
<reference evidence="4" key="1">
    <citation type="submission" date="2022-08" db="EMBL/GenBank/DDBJ databases">
        <authorList>
            <person name="Li F."/>
        </authorList>
    </citation>
    <scope>NUCLEOTIDE SEQUENCE</scope>
    <source>
        <strain evidence="4">MQZ15Z-1</strain>
    </source>
</reference>
<dbReference type="InterPro" id="IPR029058">
    <property type="entry name" value="AB_hydrolase_fold"/>
</dbReference>
<evidence type="ECO:0000256" key="2">
    <source>
        <dbReference type="ARBA" id="ARBA00022801"/>
    </source>
</evidence>
<feature type="signal peptide" evidence="3">
    <location>
        <begin position="1"/>
        <end position="24"/>
    </location>
</feature>
<dbReference type="PANTHER" id="PTHR43037:SF1">
    <property type="entry name" value="BLL1128 PROTEIN"/>
    <property type="match status" value="1"/>
</dbReference>
<dbReference type="GO" id="GO:0016787">
    <property type="term" value="F:hydrolase activity"/>
    <property type="evidence" value="ECO:0007669"/>
    <property type="project" value="UniProtKB-KW"/>
</dbReference>
<dbReference type="Pfam" id="PF10503">
    <property type="entry name" value="Esterase_PHB"/>
    <property type="match status" value="1"/>
</dbReference>
<dbReference type="GO" id="GO:0005576">
    <property type="term" value="C:extracellular region"/>
    <property type="evidence" value="ECO:0007669"/>
    <property type="project" value="InterPro"/>
</dbReference>
<keyword evidence="2" id="KW-0378">Hydrolase</keyword>
<organism evidence="4 5">
    <name type="scientific">Ancylobacter mangrovi</name>
    <dbReference type="NCBI Taxonomy" id="2972472"/>
    <lineage>
        <taxon>Bacteria</taxon>
        <taxon>Pseudomonadati</taxon>
        <taxon>Pseudomonadota</taxon>
        <taxon>Alphaproteobacteria</taxon>
        <taxon>Hyphomicrobiales</taxon>
        <taxon>Xanthobacteraceae</taxon>
        <taxon>Ancylobacter</taxon>
    </lineage>
</organism>
<dbReference type="AlphaFoldDB" id="A0A9X2PB11"/>
<evidence type="ECO:0000256" key="3">
    <source>
        <dbReference type="SAM" id="SignalP"/>
    </source>
</evidence>
<dbReference type="Gene3D" id="3.40.50.1820">
    <property type="entry name" value="alpha/beta hydrolase"/>
    <property type="match status" value="1"/>
</dbReference>
<dbReference type="PROSITE" id="PS51257">
    <property type="entry name" value="PROKAR_LIPOPROTEIN"/>
    <property type="match status" value="1"/>
</dbReference>
<evidence type="ECO:0000313" key="5">
    <source>
        <dbReference type="Proteomes" id="UP001151088"/>
    </source>
</evidence>
<protein>
    <recommendedName>
        <fullName evidence="6">Esterase</fullName>
    </recommendedName>
</protein>
<dbReference type="SUPFAM" id="SSF53474">
    <property type="entry name" value="alpha/beta-Hydrolases"/>
    <property type="match status" value="1"/>
</dbReference>
<evidence type="ECO:0000256" key="1">
    <source>
        <dbReference type="ARBA" id="ARBA00022729"/>
    </source>
</evidence>
<keyword evidence="1 3" id="KW-0732">Signal</keyword>
<name>A0A9X2PB11_9HYPH</name>
<sequence>MCRSAPSLLFALLACMLCLTPAGAASPESDSLTVGGLKRTYTLYRPARGGGPKPILMVLHGGGGDGSRIARQTGFARYVDKMGFIAVFPDSGGSQWNDGRETTRSSRDDVAFLVALIRKVAAEEGGDAGRVFVAGASNGGMMAQRLVCEAAGSVTAAGIAIANLPSALAGGCHPARPVPMIFFLSANDPIMPFAGGAVRAGLMRGAGGQVMSGAKTVDFWAQINGCGAGSQRKLPDRANDGTHVVEHDFACPAAATRFYEIDGGGHTWPGGSVSQRPFVQRLVGNTSHDIDATQMMIDFFHRYGL</sequence>
<feature type="chain" id="PRO_5040870690" description="Esterase" evidence="3">
    <location>
        <begin position="25"/>
        <end position="305"/>
    </location>
</feature>
<dbReference type="Proteomes" id="UP001151088">
    <property type="component" value="Unassembled WGS sequence"/>
</dbReference>
<evidence type="ECO:0000313" key="4">
    <source>
        <dbReference type="EMBL" id="MCS0494074.1"/>
    </source>
</evidence>
<evidence type="ECO:0008006" key="6">
    <source>
        <dbReference type="Google" id="ProtNLM"/>
    </source>
</evidence>
<dbReference type="RefSeq" id="WP_258731020.1">
    <property type="nucleotide sequence ID" value="NZ_JANTHZ010000001.1"/>
</dbReference>
<comment type="caution">
    <text evidence="4">The sequence shown here is derived from an EMBL/GenBank/DDBJ whole genome shotgun (WGS) entry which is preliminary data.</text>
</comment>